<keyword evidence="1" id="KW-0812">Transmembrane</keyword>
<dbReference type="RefSeq" id="WP_069479840.1">
    <property type="nucleotide sequence ID" value="NZ_KV766182.1"/>
</dbReference>
<dbReference type="AlphaFoldDB" id="A0A1E4R255"/>
<proteinExistence type="predicted"/>
<keyword evidence="1" id="KW-1133">Transmembrane helix</keyword>
<feature type="transmembrane region" description="Helical" evidence="1">
    <location>
        <begin position="140"/>
        <end position="169"/>
    </location>
</feature>
<protein>
    <recommendedName>
        <fullName evidence="4">Zinc-finger domain-containing protein</fullName>
    </recommendedName>
</protein>
<reference evidence="2 3" key="1">
    <citation type="submission" date="2016-09" db="EMBL/GenBank/DDBJ databases">
        <title>Draft genome sequence of the soil isolate, Lysinibacillus fusiformis M5, a potential hypoxanthine producer.</title>
        <authorList>
            <person name="Gallegos-Monterrosa R."/>
            <person name="Maroti G."/>
            <person name="Balint B."/>
            <person name="Kovacs A.T."/>
        </authorList>
    </citation>
    <scope>NUCLEOTIDE SEQUENCE [LARGE SCALE GENOMIC DNA]</scope>
    <source>
        <strain evidence="2 3">M5</strain>
    </source>
</reference>
<dbReference type="EMBL" id="MECQ01000001">
    <property type="protein sequence ID" value="ODV54563.1"/>
    <property type="molecule type" value="Genomic_DNA"/>
</dbReference>
<evidence type="ECO:0000256" key="1">
    <source>
        <dbReference type="SAM" id="Phobius"/>
    </source>
</evidence>
<dbReference type="Proteomes" id="UP000094784">
    <property type="component" value="Unassembled WGS sequence"/>
</dbReference>
<evidence type="ECO:0000313" key="3">
    <source>
        <dbReference type="Proteomes" id="UP000094784"/>
    </source>
</evidence>
<feature type="transmembrane region" description="Helical" evidence="1">
    <location>
        <begin position="103"/>
        <end position="120"/>
    </location>
</feature>
<organism evidence="2 3">
    <name type="scientific">Lysinibacillus fusiformis</name>
    <dbReference type="NCBI Taxonomy" id="28031"/>
    <lineage>
        <taxon>Bacteria</taxon>
        <taxon>Bacillati</taxon>
        <taxon>Bacillota</taxon>
        <taxon>Bacilli</taxon>
        <taxon>Bacillales</taxon>
        <taxon>Bacillaceae</taxon>
        <taxon>Lysinibacillus</taxon>
    </lineage>
</organism>
<evidence type="ECO:0008006" key="4">
    <source>
        <dbReference type="Google" id="ProtNLM"/>
    </source>
</evidence>
<keyword evidence="1" id="KW-0472">Membrane</keyword>
<feature type="transmembrane region" description="Helical" evidence="1">
    <location>
        <begin position="57"/>
        <end position="74"/>
    </location>
</feature>
<name>A0A1E4R255_9BACI</name>
<feature type="transmembrane region" description="Helical" evidence="1">
    <location>
        <begin position="80"/>
        <end position="98"/>
    </location>
</feature>
<accession>A0A1E4R255</accession>
<dbReference type="OrthoDB" id="6194834at2"/>
<evidence type="ECO:0000313" key="2">
    <source>
        <dbReference type="EMBL" id="ODV54563.1"/>
    </source>
</evidence>
<gene>
    <name evidence="2" type="ORF">BG258_01030</name>
</gene>
<comment type="caution">
    <text evidence="2">The sequence shown here is derived from an EMBL/GenBank/DDBJ whole genome shotgun (WGS) entry which is preliminary data.</text>
</comment>
<sequence>MSEDCPIVEDLLPLYKKQMLQVPTLIYVEQHLASCSHCQQLFSSKPIQKEYISVKQTLSFFHLIFIVLSFMFAINSSLLGNQMGFVISYAIFGCLSYLFYKNIWIVFIISSVPVFVWAIIDNLTNELYITTYSFTEFGALLMGAGYIALLHTIFALVGAAFAILLRRIFKINTNTKKRRNIN</sequence>